<evidence type="ECO:0000256" key="2">
    <source>
        <dbReference type="ARBA" id="ARBA00023136"/>
    </source>
</evidence>
<evidence type="ECO:0000313" key="5">
    <source>
        <dbReference type="EMBL" id="QJF51103.1"/>
    </source>
</evidence>
<name>A0A858STS4_9RHOB</name>
<proteinExistence type="predicted"/>
<gene>
    <name evidence="5" type="ORF">G3256_07985</name>
</gene>
<dbReference type="RefSeq" id="WP_169640318.1">
    <property type="nucleotide sequence ID" value="NZ_CP048788.1"/>
</dbReference>
<keyword evidence="2" id="KW-0472">Membrane</keyword>
<keyword evidence="6" id="KW-1185">Reference proteome</keyword>
<evidence type="ECO:0000256" key="3">
    <source>
        <dbReference type="SAM" id="SignalP"/>
    </source>
</evidence>
<protein>
    <submittedName>
        <fullName evidence="5">BamA/TamA family outer membrane protein</fullName>
    </submittedName>
</protein>
<keyword evidence="3" id="KW-0732">Signal</keyword>
<dbReference type="InterPro" id="IPR000184">
    <property type="entry name" value="Bac_surfAg_D15"/>
</dbReference>
<sequence length="388" mass="41250">MISSDRLKAFGPRRGSAALGALFLSVSAPCAAQAQAAATLDRLVDSAEVADSDFGFRRGSFILAPVPFSNPTLDSGLLLGAGYLFTLPGSKPSGIGYGRLESGNGSTGEAAGASLNFGQGLWTVFAFGGSAEVFYDLDLEGFELPIRQDGELYALRVDRGVAQNLKIGAMLTYLDSSLALDFPVFQELPEFLRPQGELELGQITFDVVWDTRDDTFYPTSGMLASLKATYAEEIDSIFGGLIGVADETYTKIKAAASTYHELGDQSVLAFQAQACTSSDGAPFFDSCGVGLASGLRGFPSTGFISDASASLQAEYRGTFNQRFGYAAFTAMGAGGDNLGSLSFDEGGISAGLGLRFRLSKRFGLDYRFDYARNDRGDDFFYISLGQKF</sequence>
<feature type="domain" description="Bacterial surface antigen (D15)" evidence="4">
    <location>
        <begin position="202"/>
        <end position="388"/>
    </location>
</feature>
<organism evidence="5 6">
    <name type="scientific">Roseobacter ponti</name>
    <dbReference type="NCBI Taxonomy" id="1891787"/>
    <lineage>
        <taxon>Bacteria</taxon>
        <taxon>Pseudomonadati</taxon>
        <taxon>Pseudomonadota</taxon>
        <taxon>Alphaproteobacteria</taxon>
        <taxon>Rhodobacterales</taxon>
        <taxon>Roseobacteraceae</taxon>
        <taxon>Roseobacter</taxon>
    </lineage>
</organism>
<comment type="subcellular location">
    <subcellularLocation>
        <location evidence="1">Membrane</location>
    </subcellularLocation>
</comment>
<dbReference type="EMBL" id="CP048788">
    <property type="protein sequence ID" value="QJF51103.1"/>
    <property type="molecule type" value="Genomic_DNA"/>
</dbReference>
<dbReference type="Proteomes" id="UP000503308">
    <property type="component" value="Chromosome"/>
</dbReference>
<feature type="signal peptide" evidence="3">
    <location>
        <begin position="1"/>
        <end position="36"/>
    </location>
</feature>
<reference evidence="5 6" key="1">
    <citation type="submission" date="2020-02" db="EMBL/GenBank/DDBJ databases">
        <title>Genome sequence of Roseobacter ponti.</title>
        <authorList>
            <person name="Hollensteiner J."/>
            <person name="Schneider D."/>
            <person name="Poehlein A."/>
            <person name="Daniel R."/>
        </authorList>
    </citation>
    <scope>NUCLEOTIDE SEQUENCE [LARGE SCALE GENOMIC DNA]</scope>
    <source>
        <strain evidence="5 6">DSM 106830</strain>
    </source>
</reference>
<feature type="chain" id="PRO_5032529790" evidence="3">
    <location>
        <begin position="37"/>
        <end position="388"/>
    </location>
</feature>
<evidence type="ECO:0000313" key="6">
    <source>
        <dbReference type="Proteomes" id="UP000503308"/>
    </source>
</evidence>
<dbReference type="AlphaFoldDB" id="A0A858STS4"/>
<evidence type="ECO:0000256" key="1">
    <source>
        <dbReference type="ARBA" id="ARBA00004370"/>
    </source>
</evidence>
<dbReference type="Gene3D" id="2.40.160.50">
    <property type="entry name" value="membrane protein fhac: a member of the omp85/tpsb transporter family"/>
    <property type="match status" value="1"/>
</dbReference>
<dbReference type="Pfam" id="PF01103">
    <property type="entry name" value="Omp85"/>
    <property type="match status" value="1"/>
</dbReference>
<dbReference type="KEGG" id="rpon:G3256_07985"/>
<dbReference type="GO" id="GO:0019867">
    <property type="term" value="C:outer membrane"/>
    <property type="evidence" value="ECO:0007669"/>
    <property type="project" value="InterPro"/>
</dbReference>
<evidence type="ECO:0000259" key="4">
    <source>
        <dbReference type="Pfam" id="PF01103"/>
    </source>
</evidence>
<accession>A0A858STS4</accession>